<organism evidence="3 4">
    <name type="scientific">Apiospora rasikravindrae</name>
    <dbReference type="NCBI Taxonomy" id="990691"/>
    <lineage>
        <taxon>Eukaryota</taxon>
        <taxon>Fungi</taxon>
        <taxon>Dikarya</taxon>
        <taxon>Ascomycota</taxon>
        <taxon>Pezizomycotina</taxon>
        <taxon>Sordariomycetes</taxon>
        <taxon>Xylariomycetidae</taxon>
        <taxon>Amphisphaeriales</taxon>
        <taxon>Apiosporaceae</taxon>
        <taxon>Apiospora</taxon>
    </lineage>
</organism>
<feature type="transmembrane region" description="Helical" evidence="2">
    <location>
        <begin position="50"/>
        <end position="76"/>
    </location>
</feature>
<protein>
    <submittedName>
        <fullName evidence="3">Cytochrome p450 protein</fullName>
    </submittedName>
</protein>
<name>A0ABR1RPM9_9PEZI</name>
<dbReference type="Proteomes" id="UP001444661">
    <property type="component" value="Unassembled WGS sequence"/>
</dbReference>
<evidence type="ECO:0000256" key="2">
    <source>
        <dbReference type="SAM" id="Phobius"/>
    </source>
</evidence>
<gene>
    <name evidence="3" type="ORF">PG993_015001</name>
</gene>
<keyword evidence="4" id="KW-1185">Reference proteome</keyword>
<keyword evidence="2" id="KW-0472">Membrane</keyword>
<proteinExistence type="predicted"/>
<evidence type="ECO:0000313" key="3">
    <source>
        <dbReference type="EMBL" id="KAK8016812.1"/>
    </source>
</evidence>
<keyword evidence="2" id="KW-1133">Transmembrane helix</keyword>
<accession>A0ABR1RPM9</accession>
<keyword evidence="2" id="KW-0812">Transmembrane</keyword>
<dbReference type="EMBL" id="JAQQWK010000014">
    <property type="protein sequence ID" value="KAK8016812.1"/>
    <property type="molecule type" value="Genomic_DNA"/>
</dbReference>
<feature type="compositionally biased region" description="Basic and acidic residues" evidence="1">
    <location>
        <begin position="183"/>
        <end position="213"/>
    </location>
</feature>
<evidence type="ECO:0000256" key="1">
    <source>
        <dbReference type="SAM" id="MobiDB-lite"/>
    </source>
</evidence>
<reference evidence="3 4" key="1">
    <citation type="submission" date="2023-01" db="EMBL/GenBank/DDBJ databases">
        <title>Analysis of 21 Apiospora genomes using comparative genomics revels a genus with tremendous synthesis potential of carbohydrate active enzymes and secondary metabolites.</title>
        <authorList>
            <person name="Sorensen T."/>
        </authorList>
    </citation>
    <scope>NUCLEOTIDE SEQUENCE [LARGE SCALE GENOMIC DNA]</scope>
    <source>
        <strain evidence="3 4">CBS 33761</strain>
    </source>
</reference>
<feature type="region of interest" description="Disordered" evidence="1">
    <location>
        <begin position="150"/>
        <end position="220"/>
    </location>
</feature>
<comment type="caution">
    <text evidence="3">The sequence shown here is derived from an EMBL/GenBank/DDBJ whole genome shotgun (WGS) entry which is preliminary data.</text>
</comment>
<evidence type="ECO:0000313" key="4">
    <source>
        <dbReference type="Proteomes" id="UP001444661"/>
    </source>
</evidence>
<sequence length="220" mass="24466">MLAGFQTLFINTAEGITSAPPQPPTFKPVNDYERSLCQNQKIRSAQYTSFAVLGMAITYCTGALIIFISFIITPALRHLQRRGRYSKYALLEWEGDTAIQLHRVAQDQLGHGQWSRCDDRVPITPPGNLLAPFDITNPAHPMLARHIEKTRREDNSDGSSGKRPFQQSPLQQGGERSLGHSCVEIRRAVSETHAHGSRESRSHDIHGGLDDCQNRPATAP</sequence>